<evidence type="ECO:0000256" key="1">
    <source>
        <dbReference type="ARBA" id="ARBA00022729"/>
    </source>
</evidence>
<dbReference type="InterPro" id="IPR035986">
    <property type="entry name" value="PKD_dom_sf"/>
</dbReference>
<protein>
    <submittedName>
        <fullName evidence="5">Carbohydrate-binding protein</fullName>
    </submittedName>
</protein>
<dbReference type="InterPro" id="IPR013783">
    <property type="entry name" value="Ig-like_fold"/>
</dbReference>
<dbReference type="InterPro" id="IPR008979">
    <property type="entry name" value="Galactose-bd-like_sf"/>
</dbReference>
<dbReference type="EMBL" id="JAEDAE010000011">
    <property type="protein sequence ID" value="MBH8560189.1"/>
    <property type="molecule type" value="Genomic_DNA"/>
</dbReference>
<proteinExistence type="predicted"/>
<dbReference type="Pfam" id="PF18962">
    <property type="entry name" value="Por_Secre_tail"/>
    <property type="match status" value="1"/>
</dbReference>
<dbReference type="SUPFAM" id="SSF49785">
    <property type="entry name" value="Galactose-binding domain-like"/>
    <property type="match status" value="1"/>
</dbReference>
<gene>
    <name evidence="5" type="ORF">I7X13_19155</name>
</gene>
<dbReference type="Proteomes" id="UP000625631">
    <property type="component" value="Unassembled WGS sequence"/>
</dbReference>
<dbReference type="CDD" id="cd04080">
    <property type="entry name" value="CBM6_cellulase-like"/>
    <property type="match status" value="1"/>
</dbReference>
<dbReference type="InterPro" id="IPR026444">
    <property type="entry name" value="Secre_tail"/>
</dbReference>
<dbReference type="Pfam" id="PF03422">
    <property type="entry name" value="CBM_6"/>
    <property type="match status" value="1"/>
</dbReference>
<organism evidence="5 6">
    <name type="scientific">Hymenobacter negativus</name>
    <dbReference type="NCBI Taxonomy" id="2795026"/>
    <lineage>
        <taxon>Bacteria</taxon>
        <taxon>Pseudomonadati</taxon>
        <taxon>Bacteroidota</taxon>
        <taxon>Cytophagia</taxon>
        <taxon>Cytophagales</taxon>
        <taxon>Hymenobacteraceae</taxon>
        <taxon>Hymenobacter</taxon>
    </lineage>
</organism>
<sequence length="1808" mass="188282">MPFATINQTPTLMKKLLSILLLSWLTLGVGYGQAISPYLAGQNAWLPTALGTQVYNGLLDRLWPVVKQSKVRMVRIGGNGVNSNLVTNAQYIALIDSIRRIGAEPMVQVSEGRGRFTAAQAAQVVQYVNITMGRNIRYWIIGNEPDLNNTSQPNPVPVAGVAAYIKAFASAMKAVDPTILTVGPENASYGGSYMPSLVGGANDITGTDANGRYYIDVISFHSYAFNGTQSRAAVLGAAQTLTNNVTNLLGLMAAANTKNNRTGTNALRWALTEFNIDYANPAANTVEGVGVHSFLNGQYWAEVFGVGMKYEGVSMQPWSIHEGSGARGTGDLGYLDGSTVASIKPRSAYWHEMLVSENLHGTNLNATDNQTTVKVLSSTDNGTTAVMVLNESDVTDYDFTVQLDGSPAPGAAALKINVPAGINAAYNDKIYAQSTLVLLFNAQGALTRKIVYSLQHAQQTLPPNYLNPDQTFTLANFTADKTFTCTAPEAVTYSATVLGEFTSINWNFGAGATPATGTGKTPPAVTYATAGTPTVTLTLVNPDTTIVVSKSVVQVSACVRTPYSGTASVIPGVIKAVEYDNGGEGVAYHDSDVANRGAAADPTVPRPTEGVDTENGDAGYTNVGYSATGEWLKYTVNVLRTGLYRVTVRVSTGATSTGSLRLSVNDVDRTGVVPVPTTGGFGTYQDLVINNVYLEASPSATLKFDIVSASLNFSKLTFVEQPLTGIVVNRTYNGSSTSDGSTDAVELLVTQDHLDIRGLIVKDFETNLTLDNGGKIQFKDNALWKDLRIGTTIVLRRLASGITGYATDVDASDFTVDMLMENTTYLADLSNAGQNFNLTQTDMVLLKTGAASGIDNPVHALVSNNGSTNAFYTGLTGPKLVFATGLGTGAFLYPTNPAQSTADYNGTAVASSTSATRTWGYGFGTGNMNYISTLRGLAVTPPAIVVNRIYNGSNDGTGNLDAVEMLVVQDHLDVRGMVVKDFETNGTADNGGKYQFTNTAFWSDLRSGTTIVLRQLAGPAGYVPDYDASDFTLDMLLGSPTYLTNVGGNNIFNITQYDMVMVKAAGSPAAGVTGAIHTFATRLALGGSVAAGTTANYTAAPNYKMAAPNLDNGGSPSKFVYPLNPTQTLVDYNGAGKADASGSTALNWGYGFGQPNIDYIQSLRNAVTGPDLVVASGQRLSAGGSYNSITVQRGGLLTLLGSTSVASSVQVQAGGVLASNCQALSGAASFEVQAGAELQICDPAGISATSASGAIQVTGSRTFDADATYTYNGTAAQITGAGLPSQVRNLTVNNALGLTLSQGVSVAQVARLQTGDLATASQPFVLLSSADGTALIDNSGGVVMGSGTIQRAVTSSVTGPAYRHFSSPVAAAPFSSLATTGFGPTLNAAYNTSATPGAVAPFPTVFGYDEGRIATVTSNYGAFDKGWFSPAAATDVMQPTRGYTVNMPVTAAPVSFTGTFNNAAQNSGALTRGTDADAGWQLLGNPYPSPLDWNTVTPAQRPGLDAAVYVYQSTGRYAGTYRSYANGVGTSPLVVAGSGYFVRVSTSGTPGAVNLTNANRVTSFAAQPVFGRGQADSRPLLHLQLAGAGLSDDAFLYLQAGATAGVDTEFDAAKLPNPAGLDLATLSGARPLAINGLPLLGTAEVVVPLHLRVPQAGNFTFEVVDLANFGSTPVYLRDALTGTQQLLTTGGRYAFTLATATSGTGRFSLVLRPATVTAARAELSAATVSLYPNPAHGSFMVLLPPLAGQREVRATLLNALGQAVLTRTIGLNAAGATAEFQTSALAAGVYTLRLQAEGQTLTKRVVLE</sequence>
<dbReference type="SUPFAM" id="SSF51445">
    <property type="entry name" value="(Trans)glycosidases"/>
    <property type="match status" value="1"/>
</dbReference>
<dbReference type="SUPFAM" id="SSF49299">
    <property type="entry name" value="PKD domain"/>
    <property type="match status" value="1"/>
</dbReference>
<dbReference type="InterPro" id="IPR000601">
    <property type="entry name" value="PKD_dom"/>
</dbReference>
<evidence type="ECO:0000259" key="4">
    <source>
        <dbReference type="PROSITE" id="PS51175"/>
    </source>
</evidence>
<dbReference type="InterPro" id="IPR006584">
    <property type="entry name" value="Cellulose-bd_IV"/>
</dbReference>
<reference evidence="5 6" key="1">
    <citation type="submission" date="2020-12" db="EMBL/GenBank/DDBJ databases">
        <title>Hymenobacter sp.</title>
        <authorList>
            <person name="Kim M.K."/>
        </authorList>
    </citation>
    <scope>NUCLEOTIDE SEQUENCE [LARGE SCALE GENOMIC DNA]</scope>
    <source>
        <strain evidence="5 6">BT442</strain>
    </source>
</reference>
<feature type="domain" description="PKD" evidence="3">
    <location>
        <begin position="486"/>
        <end position="552"/>
    </location>
</feature>
<dbReference type="PROSITE" id="PS50093">
    <property type="entry name" value="PKD"/>
    <property type="match status" value="1"/>
</dbReference>
<dbReference type="Gene3D" id="2.60.40.10">
    <property type="entry name" value="Immunoglobulins"/>
    <property type="match status" value="1"/>
</dbReference>
<evidence type="ECO:0000313" key="5">
    <source>
        <dbReference type="EMBL" id="MBH8560189.1"/>
    </source>
</evidence>
<dbReference type="Gene3D" id="3.20.20.80">
    <property type="entry name" value="Glycosidases"/>
    <property type="match status" value="1"/>
</dbReference>
<feature type="region of interest" description="Disordered" evidence="2">
    <location>
        <begin position="596"/>
        <end position="617"/>
    </location>
</feature>
<dbReference type="InterPro" id="IPR017853">
    <property type="entry name" value="GH"/>
</dbReference>
<dbReference type="InterPro" id="IPR005084">
    <property type="entry name" value="CBM6"/>
</dbReference>
<keyword evidence="6" id="KW-1185">Reference proteome</keyword>
<name>A0ABS0QBZ0_9BACT</name>
<dbReference type="PROSITE" id="PS51175">
    <property type="entry name" value="CBM6"/>
    <property type="match status" value="1"/>
</dbReference>
<keyword evidence="1" id="KW-0732">Signal</keyword>
<feature type="domain" description="CBM6" evidence="4">
    <location>
        <begin position="577"/>
        <end position="719"/>
    </location>
</feature>
<accession>A0ABS0QBZ0</accession>
<dbReference type="NCBIfam" id="TIGR04183">
    <property type="entry name" value="Por_Secre_tail"/>
    <property type="match status" value="1"/>
</dbReference>
<comment type="caution">
    <text evidence="5">The sequence shown here is derived from an EMBL/GenBank/DDBJ whole genome shotgun (WGS) entry which is preliminary data.</text>
</comment>
<dbReference type="Gene3D" id="2.60.120.260">
    <property type="entry name" value="Galactose-binding domain-like"/>
    <property type="match status" value="1"/>
</dbReference>
<dbReference type="SMART" id="SM00606">
    <property type="entry name" value="CBD_IV"/>
    <property type="match status" value="1"/>
</dbReference>
<evidence type="ECO:0000259" key="3">
    <source>
        <dbReference type="PROSITE" id="PS50093"/>
    </source>
</evidence>
<evidence type="ECO:0000313" key="6">
    <source>
        <dbReference type="Proteomes" id="UP000625631"/>
    </source>
</evidence>
<evidence type="ECO:0000256" key="2">
    <source>
        <dbReference type="SAM" id="MobiDB-lite"/>
    </source>
</evidence>